<accession>N1QIB5</accession>
<dbReference type="Gene3D" id="3.40.50.1820">
    <property type="entry name" value="alpha/beta hydrolase"/>
    <property type="match status" value="1"/>
</dbReference>
<dbReference type="RefSeq" id="XP_016765051.1">
    <property type="nucleotide sequence ID" value="XM_016900535.1"/>
</dbReference>
<name>N1QIB5_SPHMS</name>
<reference evidence="2 3" key="1">
    <citation type="journal article" date="2012" name="PLoS Pathog.">
        <title>Diverse lifestyles and strategies of plant pathogenesis encoded in the genomes of eighteen Dothideomycetes fungi.</title>
        <authorList>
            <person name="Ohm R.A."/>
            <person name="Feau N."/>
            <person name="Henrissat B."/>
            <person name="Schoch C.L."/>
            <person name="Horwitz B.A."/>
            <person name="Barry K.W."/>
            <person name="Condon B.J."/>
            <person name="Copeland A.C."/>
            <person name="Dhillon B."/>
            <person name="Glaser F."/>
            <person name="Hesse C.N."/>
            <person name="Kosti I."/>
            <person name="LaButti K."/>
            <person name="Lindquist E.A."/>
            <person name="Lucas S."/>
            <person name="Salamov A.A."/>
            <person name="Bradshaw R.E."/>
            <person name="Ciuffetti L."/>
            <person name="Hamelin R.C."/>
            <person name="Kema G.H.J."/>
            <person name="Lawrence C."/>
            <person name="Scott J.A."/>
            <person name="Spatafora J.W."/>
            <person name="Turgeon B.G."/>
            <person name="de Wit P.J.G.M."/>
            <person name="Zhong S."/>
            <person name="Goodwin S.B."/>
            <person name="Grigoriev I.V."/>
        </authorList>
    </citation>
    <scope>NUCLEOTIDE SEQUENCE [LARGE SCALE GENOMIC DNA]</scope>
    <source>
        <strain evidence="2 3">SO2202</strain>
    </source>
</reference>
<keyword evidence="2" id="KW-0378">Hydrolase</keyword>
<evidence type="ECO:0000259" key="1">
    <source>
        <dbReference type="Pfam" id="PF12146"/>
    </source>
</evidence>
<keyword evidence="3" id="KW-1185">Reference proteome</keyword>
<dbReference type="SUPFAM" id="SSF53474">
    <property type="entry name" value="alpha/beta-Hydrolases"/>
    <property type="match status" value="1"/>
</dbReference>
<dbReference type="OMA" id="QNAQNLW"/>
<organism evidence="2 3">
    <name type="scientific">Sphaerulina musiva (strain SO2202)</name>
    <name type="common">Poplar stem canker fungus</name>
    <name type="synonym">Septoria musiva</name>
    <dbReference type="NCBI Taxonomy" id="692275"/>
    <lineage>
        <taxon>Eukaryota</taxon>
        <taxon>Fungi</taxon>
        <taxon>Dikarya</taxon>
        <taxon>Ascomycota</taxon>
        <taxon>Pezizomycotina</taxon>
        <taxon>Dothideomycetes</taxon>
        <taxon>Dothideomycetidae</taxon>
        <taxon>Mycosphaerellales</taxon>
        <taxon>Mycosphaerellaceae</taxon>
        <taxon>Sphaerulina</taxon>
    </lineage>
</organism>
<dbReference type="Pfam" id="PF12146">
    <property type="entry name" value="Hydrolase_4"/>
    <property type="match status" value="1"/>
</dbReference>
<protein>
    <submittedName>
        <fullName evidence="2">Alpha/beta-hydrolase</fullName>
    </submittedName>
</protein>
<dbReference type="eggNOG" id="KOG1455">
    <property type="taxonomic scope" value="Eukaryota"/>
</dbReference>
<dbReference type="PANTHER" id="PTHR11614">
    <property type="entry name" value="PHOSPHOLIPASE-RELATED"/>
    <property type="match status" value="1"/>
</dbReference>
<dbReference type="HOGENOM" id="CLU_026209_5_1_1"/>
<dbReference type="InterPro" id="IPR029058">
    <property type="entry name" value="AB_hydrolase_fold"/>
</dbReference>
<gene>
    <name evidence="2" type="ORF">SEPMUDRAFT_104249</name>
</gene>
<dbReference type="GeneID" id="27897672"/>
<dbReference type="GO" id="GO:0016787">
    <property type="term" value="F:hydrolase activity"/>
    <property type="evidence" value="ECO:0007669"/>
    <property type="project" value="UniProtKB-KW"/>
</dbReference>
<dbReference type="Proteomes" id="UP000016931">
    <property type="component" value="Unassembled WGS sequence"/>
</dbReference>
<proteinExistence type="predicted"/>
<feature type="domain" description="Serine aminopeptidase S33" evidence="1">
    <location>
        <begin position="41"/>
        <end position="292"/>
    </location>
</feature>
<dbReference type="InterPro" id="IPR051044">
    <property type="entry name" value="MAG_DAG_Lipase"/>
</dbReference>
<sequence>MATSPSPPPNLALSISEGTLHTDDHIPLYTKTWTNNPESLTARLVFVHGFSDHINCYGTLFPSLAHRGIKVYAYDQRGWGQNVRSPRDRGNTGNTTRILGDLTCMLESVLAREEESHIPLFLMGHSMGGGEVLWYAANGPREIRARIRGILCESPFIALPRNSRPWKSTVLLGKWASRVLPQRQMVSKLDTSKMCRDVEVCREWDEDPLCHDTGTLECLTAMLDRAGDLEEGRAVIKEGEGEGGKTRVWIGFGTGDQVVSYEACEKWFRRLQVEDKELKAYEGWYHKLHSEPGDDKRTFAHDVAQWILDRSGPLDNAVKPRL</sequence>
<dbReference type="STRING" id="692275.N1QIB5"/>
<dbReference type="OrthoDB" id="10249433at2759"/>
<evidence type="ECO:0000313" key="2">
    <source>
        <dbReference type="EMBL" id="EMF16930.1"/>
    </source>
</evidence>
<dbReference type="AlphaFoldDB" id="N1QIB5"/>
<dbReference type="InterPro" id="IPR022742">
    <property type="entry name" value="Hydrolase_4"/>
</dbReference>
<dbReference type="EMBL" id="KB456260">
    <property type="protein sequence ID" value="EMF16930.1"/>
    <property type="molecule type" value="Genomic_DNA"/>
</dbReference>
<evidence type="ECO:0000313" key="3">
    <source>
        <dbReference type="Proteomes" id="UP000016931"/>
    </source>
</evidence>